<feature type="region of interest" description="Disordered" evidence="1">
    <location>
        <begin position="1"/>
        <end position="20"/>
    </location>
</feature>
<organism evidence="2 3">
    <name type="scientific">Arctia plantaginis</name>
    <name type="common">Wood tiger moth</name>
    <name type="synonym">Phalaena plantaginis</name>
    <dbReference type="NCBI Taxonomy" id="874455"/>
    <lineage>
        <taxon>Eukaryota</taxon>
        <taxon>Metazoa</taxon>
        <taxon>Ecdysozoa</taxon>
        <taxon>Arthropoda</taxon>
        <taxon>Hexapoda</taxon>
        <taxon>Insecta</taxon>
        <taxon>Pterygota</taxon>
        <taxon>Neoptera</taxon>
        <taxon>Endopterygota</taxon>
        <taxon>Lepidoptera</taxon>
        <taxon>Glossata</taxon>
        <taxon>Ditrysia</taxon>
        <taxon>Noctuoidea</taxon>
        <taxon>Erebidae</taxon>
        <taxon>Arctiinae</taxon>
        <taxon>Arctia</taxon>
    </lineage>
</organism>
<protein>
    <submittedName>
        <fullName evidence="2">Uncharacterized protein</fullName>
    </submittedName>
</protein>
<feature type="compositionally biased region" description="Basic and acidic residues" evidence="1">
    <location>
        <begin position="69"/>
        <end position="81"/>
    </location>
</feature>
<dbReference type="EMBL" id="CADEBC010000608">
    <property type="protein sequence ID" value="CAB3259140.1"/>
    <property type="molecule type" value="Genomic_DNA"/>
</dbReference>
<reference evidence="2 3" key="1">
    <citation type="submission" date="2020-04" db="EMBL/GenBank/DDBJ databases">
        <authorList>
            <person name="Wallbank WR R."/>
            <person name="Pardo Diaz C."/>
            <person name="Kozak K."/>
            <person name="Martin S."/>
            <person name="Jiggins C."/>
            <person name="Moest M."/>
            <person name="Warren A I."/>
            <person name="Byers J.R.P. K."/>
            <person name="Montejo-Kovacevich G."/>
            <person name="Yen C E."/>
        </authorList>
    </citation>
    <scope>NUCLEOTIDE SEQUENCE [LARGE SCALE GENOMIC DNA]</scope>
</reference>
<accession>A0A8S1BIG8</accession>
<sequence>MLERNPITNPKSVAACDGGGRVGHAVRLRGIGAGRAWRAPARHCGAGVRGARCTPLTRAPPAPAAAADARARPHRADRPHSAAEPSASGLQPRAPAPHRTPPTHHNTHYLPIDCML</sequence>
<dbReference type="OrthoDB" id="7480618at2759"/>
<gene>
    <name evidence="2" type="ORF">APLA_LOCUS16878</name>
</gene>
<name>A0A8S1BIG8_ARCPL</name>
<feature type="region of interest" description="Disordered" evidence="1">
    <location>
        <begin position="54"/>
        <end position="110"/>
    </location>
</feature>
<dbReference type="AlphaFoldDB" id="A0A8S1BIG8"/>
<proteinExistence type="predicted"/>
<dbReference type="Proteomes" id="UP000494106">
    <property type="component" value="Unassembled WGS sequence"/>
</dbReference>
<evidence type="ECO:0000256" key="1">
    <source>
        <dbReference type="SAM" id="MobiDB-lite"/>
    </source>
</evidence>
<evidence type="ECO:0000313" key="2">
    <source>
        <dbReference type="EMBL" id="CAB3259140.1"/>
    </source>
</evidence>
<keyword evidence="3" id="KW-1185">Reference proteome</keyword>
<comment type="caution">
    <text evidence="2">The sequence shown here is derived from an EMBL/GenBank/DDBJ whole genome shotgun (WGS) entry which is preliminary data.</text>
</comment>
<feature type="compositionally biased region" description="Polar residues" evidence="1">
    <location>
        <begin position="1"/>
        <end position="11"/>
    </location>
</feature>
<evidence type="ECO:0000313" key="3">
    <source>
        <dbReference type="Proteomes" id="UP000494106"/>
    </source>
</evidence>